<name>A0A6J7I9H1_9ZZZZ</name>
<feature type="domain" description="Putative zinc-finger" evidence="1">
    <location>
        <begin position="9"/>
        <end position="42"/>
    </location>
</feature>
<dbReference type="NCBIfam" id="TIGR03988">
    <property type="entry name" value="antisig_RsrA"/>
    <property type="match status" value="1"/>
</dbReference>
<reference evidence="2" key="1">
    <citation type="submission" date="2020-05" db="EMBL/GenBank/DDBJ databases">
        <authorList>
            <person name="Chiriac C."/>
            <person name="Salcher M."/>
            <person name="Ghai R."/>
            <person name="Kavagutti S V."/>
        </authorList>
    </citation>
    <scope>NUCLEOTIDE SEQUENCE</scope>
</reference>
<dbReference type="EMBL" id="CAFBNF010000002">
    <property type="protein sequence ID" value="CAB4927555.1"/>
    <property type="molecule type" value="Genomic_DNA"/>
</dbReference>
<gene>
    <name evidence="2" type="ORF">UFOPK3773_00050</name>
    <name evidence="3" type="ORF">UFOPK3992_01290</name>
</gene>
<organism evidence="2">
    <name type="scientific">freshwater metagenome</name>
    <dbReference type="NCBI Taxonomy" id="449393"/>
    <lineage>
        <taxon>unclassified sequences</taxon>
        <taxon>metagenomes</taxon>
        <taxon>ecological metagenomes</taxon>
    </lineage>
</organism>
<sequence>MSCGAPHHCDEVLERLYTFLDSELDTASAEEIQRHLDECAPCLEQAAVERMVKQLVARSCACEPAPDEVRLRVVQRITEVRVTYRYESP</sequence>
<dbReference type="AlphaFoldDB" id="A0A6J7I9H1"/>
<evidence type="ECO:0000259" key="1">
    <source>
        <dbReference type="Pfam" id="PF13490"/>
    </source>
</evidence>
<dbReference type="Pfam" id="PF13490">
    <property type="entry name" value="zf-HC2"/>
    <property type="match status" value="1"/>
</dbReference>
<dbReference type="EMBL" id="CAFBOZ010000187">
    <property type="protein sequence ID" value="CAB5012294.1"/>
    <property type="molecule type" value="Genomic_DNA"/>
</dbReference>
<accession>A0A6J7I9H1</accession>
<protein>
    <submittedName>
        <fullName evidence="2">Unannotated protein</fullName>
    </submittedName>
</protein>
<dbReference type="InterPro" id="IPR024020">
    <property type="entry name" value="Anit_sigma_mycothiol_RsrA"/>
</dbReference>
<evidence type="ECO:0000313" key="3">
    <source>
        <dbReference type="EMBL" id="CAB5012294.1"/>
    </source>
</evidence>
<proteinExistence type="predicted"/>
<dbReference type="InterPro" id="IPR027383">
    <property type="entry name" value="Znf_put"/>
</dbReference>
<evidence type="ECO:0000313" key="2">
    <source>
        <dbReference type="EMBL" id="CAB4927555.1"/>
    </source>
</evidence>